<protein>
    <submittedName>
        <fullName evidence="1">Uncharacterized protein</fullName>
    </submittedName>
</protein>
<dbReference type="EMBL" id="FOJN01000016">
    <property type="protein sequence ID" value="SFA60880.1"/>
    <property type="molecule type" value="Genomic_DNA"/>
</dbReference>
<sequence length="33" mass="3371">MTAFGWCLVGATATLAAVGVGLGALIYRDTRQS</sequence>
<gene>
    <name evidence="1" type="ORF">SAMN05444374_11651</name>
</gene>
<organism evidence="1 2">
    <name type="scientific">Rhodococcoides kroppenstedtii</name>
    <dbReference type="NCBI Taxonomy" id="293050"/>
    <lineage>
        <taxon>Bacteria</taxon>
        <taxon>Bacillati</taxon>
        <taxon>Actinomycetota</taxon>
        <taxon>Actinomycetes</taxon>
        <taxon>Mycobacteriales</taxon>
        <taxon>Nocardiaceae</taxon>
        <taxon>Rhodococcoides</taxon>
    </lineage>
</organism>
<name>A0A1I0UAD9_9NOCA</name>
<accession>A0A1I0UAD9</accession>
<dbReference type="Proteomes" id="UP000182054">
    <property type="component" value="Unassembled WGS sequence"/>
</dbReference>
<evidence type="ECO:0000313" key="1">
    <source>
        <dbReference type="EMBL" id="SFA60880.1"/>
    </source>
</evidence>
<dbReference type="AlphaFoldDB" id="A0A1I0UAD9"/>
<proteinExistence type="predicted"/>
<reference evidence="1 2" key="1">
    <citation type="submission" date="2016-10" db="EMBL/GenBank/DDBJ databases">
        <authorList>
            <person name="de Groot N.N."/>
        </authorList>
    </citation>
    <scope>NUCLEOTIDE SEQUENCE [LARGE SCALE GENOMIC DNA]</scope>
    <source>
        <strain evidence="1 2">DSM 44908</strain>
    </source>
</reference>
<evidence type="ECO:0000313" key="2">
    <source>
        <dbReference type="Proteomes" id="UP000182054"/>
    </source>
</evidence>